<evidence type="ECO:0000313" key="2">
    <source>
        <dbReference type="Proteomes" id="UP000445000"/>
    </source>
</evidence>
<keyword evidence="2" id="KW-1185">Reference proteome</keyword>
<sequence length="119" mass="13184">MLRFKNGDLRLVLEEAKANGCKILLVKDHGVYMMSAIGEKDDRGTHKRLAYAIGCNPNVDDSDAWWDTARLEFGGDDFVERFDVTDPVFEAILNGTDDLLVSATETHIQLETAAPLSPT</sequence>
<dbReference type="Pfam" id="PF11284">
    <property type="entry name" value="DUF3085"/>
    <property type="match status" value="1"/>
</dbReference>
<gene>
    <name evidence="1" type="ORF">GCM10011487_11510</name>
</gene>
<name>A0A829Y814_9GAMM</name>
<dbReference type="InterPro" id="IPR021436">
    <property type="entry name" value="DUF3085"/>
</dbReference>
<reference evidence="2" key="1">
    <citation type="submission" date="2020-01" db="EMBL/GenBank/DDBJ databases">
        <title>'Steroidobacter agaridevorans' sp. nov., agar-degrading bacteria isolated from rhizosphere soils.</title>
        <authorList>
            <person name="Ikenaga M."/>
            <person name="Kataoka M."/>
            <person name="Murouchi A."/>
            <person name="Katsuragi S."/>
            <person name="Sakai M."/>
        </authorList>
    </citation>
    <scope>NUCLEOTIDE SEQUENCE [LARGE SCALE GENOMIC DNA]</scope>
    <source>
        <strain evidence="2">YU21-B</strain>
    </source>
</reference>
<accession>A0A829Y814</accession>
<proteinExistence type="predicted"/>
<dbReference type="RefSeq" id="WP_129640810.1">
    <property type="nucleotide sequence ID" value="NZ_BLJN01000001.1"/>
</dbReference>
<evidence type="ECO:0008006" key="3">
    <source>
        <dbReference type="Google" id="ProtNLM"/>
    </source>
</evidence>
<dbReference type="AlphaFoldDB" id="A0A829Y814"/>
<dbReference type="EMBL" id="BLJN01000001">
    <property type="protein sequence ID" value="GFE79151.1"/>
    <property type="molecule type" value="Genomic_DNA"/>
</dbReference>
<protein>
    <recommendedName>
        <fullName evidence="3">DUF3085 domain-containing protein</fullName>
    </recommendedName>
</protein>
<organism evidence="1 2">
    <name type="scientific">Steroidobacter agaridevorans</name>
    <dbReference type="NCBI Taxonomy" id="2695856"/>
    <lineage>
        <taxon>Bacteria</taxon>
        <taxon>Pseudomonadati</taxon>
        <taxon>Pseudomonadota</taxon>
        <taxon>Gammaproteobacteria</taxon>
        <taxon>Steroidobacterales</taxon>
        <taxon>Steroidobacteraceae</taxon>
        <taxon>Steroidobacter</taxon>
    </lineage>
</organism>
<evidence type="ECO:0000313" key="1">
    <source>
        <dbReference type="EMBL" id="GFE79151.1"/>
    </source>
</evidence>
<comment type="caution">
    <text evidence="1">The sequence shown here is derived from an EMBL/GenBank/DDBJ whole genome shotgun (WGS) entry which is preliminary data.</text>
</comment>
<dbReference type="Proteomes" id="UP000445000">
    <property type="component" value="Unassembled WGS sequence"/>
</dbReference>